<dbReference type="Gene3D" id="2.60.120.200">
    <property type="match status" value="2"/>
</dbReference>
<protein>
    <submittedName>
        <fullName evidence="5">Putative carbohydrate binding protein</fullName>
    </submittedName>
</protein>
<dbReference type="InterPro" id="IPR050258">
    <property type="entry name" value="Leguminous_Lectin"/>
</dbReference>
<dbReference type="AlphaFoldDB" id="A0A7J7CAX3"/>
<evidence type="ECO:0000256" key="3">
    <source>
        <dbReference type="SAM" id="MobiDB-lite"/>
    </source>
</evidence>
<dbReference type="Gene3D" id="1.10.510.10">
    <property type="entry name" value="Transferase(Phosphotransferase) domain 1"/>
    <property type="match status" value="1"/>
</dbReference>
<sequence>MWKFLHLHLLLILTGFSFFLYPCYGLDFFFNSFNVTNPGVDLINDARIDSSVIRLTNDSNQFSFGRAFYPTRINMKQTSNSSTISSFSTSFVFSVLPEISSSPGFGLAFVLSNTTSPPGAIASQYFGLFTNNVHAWIEFDGDNFQINVTVAPIGVSRPSRPTLSFTDPEIANYVSTEMYVGFSASKTNWVEAQRVLAWSFNDTGVARDIITTNLPVFRLESSSSLSAGAIAERLVEAADDRLEGGNRGEVVEMLKLGLACCHPDPQRRPSMKEVVAVLVGEEVAAAPADLLSELTRSGSDRGCGGGDGVAAPFQDELPV</sequence>
<dbReference type="InterPro" id="IPR001220">
    <property type="entry name" value="Legume_lectin_dom"/>
</dbReference>
<comment type="similarity">
    <text evidence="1">Belongs to the leguminous lectin family.</text>
</comment>
<reference evidence="5 6" key="1">
    <citation type="journal article" date="2020" name="Nat. Commun.">
        <title>Genome of Tripterygium wilfordii and identification of cytochrome P450 involved in triptolide biosynthesis.</title>
        <authorList>
            <person name="Tu L."/>
            <person name="Su P."/>
            <person name="Zhang Z."/>
            <person name="Gao L."/>
            <person name="Wang J."/>
            <person name="Hu T."/>
            <person name="Zhou J."/>
            <person name="Zhang Y."/>
            <person name="Zhao Y."/>
            <person name="Liu Y."/>
            <person name="Song Y."/>
            <person name="Tong Y."/>
            <person name="Lu Y."/>
            <person name="Yang J."/>
            <person name="Xu C."/>
            <person name="Jia M."/>
            <person name="Peters R.J."/>
            <person name="Huang L."/>
            <person name="Gao W."/>
        </authorList>
    </citation>
    <scope>NUCLEOTIDE SEQUENCE [LARGE SCALE GENOMIC DNA]</scope>
    <source>
        <strain evidence="6">cv. XIE 37</strain>
        <tissue evidence="5">Leaf</tissue>
    </source>
</reference>
<feature type="domain" description="Legume lectin" evidence="4">
    <location>
        <begin position="26"/>
        <end position="132"/>
    </location>
</feature>
<evidence type="ECO:0000256" key="2">
    <source>
        <dbReference type="ARBA" id="ARBA00022734"/>
    </source>
</evidence>
<dbReference type="InterPro" id="IPR013320">
    <property type="entry name" value="ConA-like_dom_sf"/>
</dbReference>
<dbReference type="Pfam" id="PF00139">
    <property type="entry name" value="Lectin_legB"/>
    <property type="match status" value="1"/>
</dbReference>
<organism evidence="5 6">
    <name type="scientific">Tripterygium wilfordii</name>
    <name type="common">Thunder God vine</name>
    <dbReference type="NCBI Taxonomy" id="458696"/>
    <lineage>
        <taxon>Eukaryota</taxon>
        <taxon>Viridiplantae</taxon>
        <taxon>Streptophyta</taxon>
        <taxon>Embryophyta</taxon>
        <taxon>Tracheophyta</taxon>
        <taxon>Spermatophyta</taxon>
        <taxon>Magnoliopsida</taxon>
        <taxon>eudicotyledons</taxon>
        <taxon>Gunneridae</taxon>
        <taxon>Pentapetalae</taxon>
        <taxon>rosids</taxon>
        <taxon>fabids</taxon>
        <taxon>Celastrales</taxon>
        <taxon>Celastraceae</taxon>
        <taxon>Tripterygium</taxon>
    </lineage>
</organism>
<dbReference type="EMBL" id="JAAARO010000019">
    <property type="protein sequence ID" value="KAF5730886.1"/>
    <property type="molecule type" value="Genomic_DNA"/>
</dbReference>
<accession>A0A7J7CAX3</accession>
<keyword evidence="2" id="KW-0430">Lectin</keyword>
<evidence type="ECO:0000313" key="5">
    <source>
        <dbReference type="EMBL" id="KAF5730886.1"/>
    </source>
</evidence>
<evidence type="ECO:0000256" key="1">
    <source>
        <dbReference type="ARBA" id="ARBA00007606"/>
    </source>
</evidence>
<dbReference type="SUPFAM" id="SSF49899">
    <property type="entry name" value="Concanavalin A-like lectins/glucanases"/>
    <property type="match status" value="1"/>
</dbReference>
<proteinExistence type="inferred from homology"/>
<evidence type="ECO:0000259" key="4">
    <source>
        <dbReference type="Pfam" id="PF00139"/>
    </source>
</evidence>
<dbReference type="PANTHER" id="PTHR32401:SF49">
    <property type="entry name" value="OS10G0129200 PROTEIN"/>
    <property type="match status" value="1"/>
</dbReference>
<gene>
    <name evidence="5" type="ORF">HS088_TW19G00488</name>
</gene>
<dbReference type="Proteomes" id="UP000593562">
    <property type="component" value="Unassembled WGS sequence"/>
</dbReference>
<feature type="region of interest" description="Disordered" evidence="3">
    <location>
        <begin position="297"/>
        <end position="319"/>
    </location>
</feature>
<dbReference type="GO" id="GO:0030246">
    <property type="term" value="F:carbohydrate binding"/>
    <property type="evidence" value="ECO:0007669"/>
    <property type="project" value="UniProtKB-KW"/>
</dbReference>
<evidence type="ECO:0000313" key="6">
    <source>
        <dbReference type="Proteomes" id="UP000593562"/>
    </source>
</evidence>
<dbReference type="InParanoid" id="A0A7J7CAX3"/>
<keyword evidence="6" id="KW-1185">Reference proteome</keyword>
<name>A0A7J7CAX3_TRIWF</name>
<comment type="caution">
    <text evidence="5">The sequence shown here is derived from an EMBL/GenBank/DDBJ whole genome shotgun (WGS) entry which is preliminary data.</text>
</comment>
<dbReference type="PANTHER" id="PTHR32401">
    <property type="entry name" value="CONCANAVALIN A-LIKE LECTIN FAMILY PROTEIN"/>
    <property type="match status" value="1"/>
</dbReference>